<reference evidence="4" key="2">
    <citation type="submission" date="2021-09" db="EMBL/GenBank/DDBJ databases">
        <authorList>
            <person name="Jia N."/>
            <person name="Wang J."/>
            <person name="Shi W."/>
            <person name="Du L."/>
            <person name="Sun Y."/>
            <person name="Zhan W."/>
            <person name="Jiang J."/>
            <person name="Wang Q."/>
            <person name="Zhang B."/>
            <person name="Ji P."/>
            <person name="Sakyi L.B."/>
            <person name="Cui X."/>
            <person name="Yuan T."/>
            <person name="Jiang B."/>
            <person name="Yang W."/>
            <person name="Lam T.T.-Y."/>
            <person name="Chang Q."/>
            <person name="Ding S."/>
            <person name="Wang X."/>
            <person name="Zhu J."/>
            <person name="Ruan X."/>
            <person name="Zhao L."/>
            <person name="Wei J."/>
            <person name="Que T."/>
            <person name="Du C."/>
            <person name="Cheng J."/>
            <person name="Dai P."/>
            <person name="Han X."/>
            <person name="Huang E."/>
            <person name="Gao Y."/>
            <person name="Liu J."/>
            <person name="Shao H."/>
            <person name="Ye R."/>
            <person name="Li L."/>
            <person name="Wei W."/>
            <person name="Wang X."/>
            <person name="Wang C."/>
            <person name="Huo Q."/>
            <person name="Li W."/>
            <person name="Guo W."/>
            <person name="Chen H."/>
            <person name="Chen S."/>
            <person name="Zhou L."/>
            <person name="Zhou L."/>
            <person name="Ni X."/>
            <person name="Tian J."/>
            <person name="Zhou Y."/>
            <person name="Sheng Y."/>
            <person name="Liu T."/>
            <person name="Pan Y."/>
            <person name="Xia L."/>
            <person name="Li J."/>
            <person name="Zhao F."/>
            <person name="Cao W."/>
        </authorList>
    </citation>
    <scope>NUCLEOTIDE SEQUENCE</scope>
    <source>
        <strain evidence="4">Rsan-2018</strain>
        <tissue evidence="4">Larvae</tissue>
    </source>
</reference>
<evidence type="ECO:0000313" key="5">
    <source>
        <dbReference type="Proteomes" id="UP000821837"/>
    </source>
</evidence>
<dbReference type="Pfam" id="PF19314">
    <property type="entry name" value="DUF5917"/>
    <property type="match status" value="1"/>
</dbReference>
<accession>A0A9D4T488</accession>
<dbReference type="VEuPathDB" id="VectorBase:RSAN_051272"/>
<dbReference type="EMBL" id="JABSTV010001248">
    <property type="protein sequence ID" value="KAH7969527.1"/>
    <property type="molecule type" value="Genomic_DNA"/>
</dbReference>
<comment type="caution">
    <text evidence="4">The sequence shown here is derived from an EMBL/GenBank/DDBJ whole genome shotgun (WGS) entry which is preliminary data.</text>
</comment>
<dbReference type="InterPro" id="IPR045669">
    <property type="entry name" value="FHIP_C"/>
</dbReference>
<feature type="region of interest" description="Disordered" evidence="2">
    <location>
        <begin position="1"/>
        <end position="47"/>
    </location>
</feature>
<dbReference type="Pfam" id="PF19311">
    <property type="entry name" value="KELAA"/>
    <property type="match status" value="1"/>
</dbReference>
<dbReference type="InterPro" id="IPR045668">
    <property type="entry name" value="FHIP_KELAA_motif"/>
</dbReference>
<comment type="similarity">
    <text evidence="1">Belongs to the FHIP family.</text>
</comment>
<reference evidence="4" key="1">
    <citation type="journal article" date="2020" name="Cell">
        <title>Large-Scale Comparative Analyses of Tick Genomes Elucidate Their Genetic Diversity and Vector Capacities.</title>
        <authorList>
            <consortium name="Tick Genome and Microbiome Consortium (TIGMIC)"/>
            <person name="Jia N."/>
            <person name="Wang J."/>
            <person name="Shi W."/>
            <person name="Du L."/>
            <person name="Sun Y."/>
            <person name="Zhan W."/>
            <person name="Jiang J.F."/>
            <person name="Wang Q."/>
            <person name="Zhang B."/>
            <person name="Ji P."/>
            <person name="Bell-Sakyi L."/>
            <person name="Cui X.M."/>
            <person name="Yuan T.T."/>
            <person name="Jiang B.G."/>
            <person name="Yang W.F."/>
            <person name="Lam T.T."/>
            <person name="Chang Q.C."/>
            <person name="Ding S.J."/>
            <person name="Wang X.J."/>
            <person name="Zhu J.G."/>
            <person name="Ruan X.D."/>
            <person name="Zhao L."/>
            <person name="Wei J.T."/>
            <person name="Ye R.Z."/>
            <person name="Que T.C."/>
            <person name="Du C.H."/>
            <person name="Zhou Y.H."/>
            <person name="Cheng J.X."/>
            <person name="Dai P.F."/>
            <person name="Guo W.B."/>
            <person name="Han X.H."/>
            <person name="Huang E.J."/>
            <person name="Li L.F."/>
            <person name="Wei W."/>
            <person name="Gao Y.C."/>
            <person name="Liu J.Z."/>
            <person name="Shao H.Z."/>
            <person name="Wang X."/>
            <person name="Wang C.C."/>
            <person name="Yang T.C."/>
            <person name="Huo Q.B."/>
            <person name="Li W."/>
            <person name="Chen H.Y."/>
            <person name="Chen S.E."/>
            <person name="Zhou L.G."/>
            <person name="Ni X.B."/>
            <person name="Tian J.H."/>
            <person name="Sheng Y."/>
            <person name="Liu T."/>
            <person name="Pan Y.S."/>
            <person name="Xia L.Y."/>
            <person name="Li J."/>
            <person name="Zhao F."/>
            <person name="Cao W.C."/>
        </authorList>
    </citation>
    <scope>NUCLEOTIDE SEQUENCE</scope>
    <source>
        <strain evidence="4">Rsan-2018</strain>
    </source>
</reference>
<dbReference type="PANTHER" id="PTHR21705:SF12">
    <property type="entry name" value="FHF COMPLEX SUBUNIT HOOK-INTERACTING PROTEIN C-TERMINAL DOMAIN-CONTAINING PROTEIN"/>
    <property type="match status" value="1"/>
</dbReference>
<dbReference type="SUPFAM" id="SSF48371">
    <property type="entry name" value="ARM repeat"/>
    <property type="match status" value="1"/>
</dbReference>
<evidence type="ECO:0000313" key="4">
    <source>
        <dbReference type="EMBL" id="KAH7969527.1"/>
    </source>
</evidence>
<evidence type="ECO:0000256" key="1">
    <source>
        <dbReference type="ARBA" id="ARBA00024336"/>
    </source>
</evidence>
<feature type="domain" description="FHF complex subunit HOOK-interacting protein C-terminal" evidence="3">
    <location>
        <begin position="793"/>
        <end position="885"/>
    </location>
</feature>
<sequence length="925" mass="101423">MPVTRNGTSSTAPTSEEDGEWRSTDGGEGSASRGVPDSASTSGITTTPAPAFDMAAVLQATVQAAQPHVTIVRRRNTGRIFDEEKNVDEGDDTLQSINIPDLPRRPVCLWAKESTVVPPNYVGFVKLYVTGSEPNADVFVDAQLRCQEGREHCIPRCVINVDAANETCIPVMNVSYQALNIKANERVARAEVCYLDEQPMQGVKPSCSAMQPCSTPPRIKMFSRLATAFSNAVDALAPPLPLHEEFLWHWTAIMKFYTDRNSNSKKPIELTGLAGRLEEMSKILDQEEAELGSENMGPCMEYFLQHKMLEQMSALSRADTPPGIKKCVLVFTTRLLSNSRQVLLPQMGIYTAVQKLIGLCGEVLAAPTEREEAGFLNVVCQKIRADPSILTCFLPTMLEERHCTSIPNGKQPDGGCGDTSAVSFPLLRACLTLMESADSDVSTLAAECLILCMSNLGDDVARYVITKSNMCSSVILHLVKLYCAIPHTLKAADIDEAVTSWSADAVTSSGSTDHQVLAPGKRKLLCFFKWLGFTDTLVELSNAIVGAELSKTFLESFLQGPLLDDFTKAESEESFLFITSLVTTCLRNLNSKDLVVTVGSFLLGNQKGSSASPKDMLLERGRDPNASPQLVLTTLQAFEELLQRPSKEILDSLLLSHLVSRNYQSDAAAEAFDFSDDDQEGLCNRVGKANMSDFEISPGSSPVSRTFAPAQIHRILNCFLMLLPDEIKSCEETDSGYDAYISDAHRQYQDMLAVTDGWEWPSEPVREELPSAEDDQSSDSQPEADSLHHGFYEGPFLSMLLDRIENMHRQPYDVNLLVTSLISRLALFAHPNLHEYLLNPLLPLAPGARSLFTALLKVVEEIQVAVHGMENLKRKLMLTRNALLNDSGDDCALGAESGVLEAIIVLEEFCKELAAVAFVKYHAAA</sequence>
<dbReference type="InterPro" id="IPR019384">
    <property type="entry name" value="FHIP"/>
</dbReference>
<keyword evidence="5" id="KW-1185">Reference proteome</keyword>
<evidence type="ECO:0000256" key="2">
    <source>
        <dbReference type="SAM" id="MobiDB-lite"/>
    </source>
</evidence>
<evidence type="ECO:0000259" key="3">
    <source>
        <dbReference type="Pfam" id="PF19314"/>
    </source>
</evidence>
<dbReference type="AlphaFoldDB" id="A0A9D4T488"/>
<gene>
    <name evidence="4" type="ORF">HPB52_019303</name>
</gene>
<proteinExistence type="inferred from homology"/>
<dbReference type="InterPro" id="IPR016024">
    <property type="entry name" value="ARM-type_fold"/>
</dbReference>
<feature type="compositionally biased region" description="Polar residues" evidence="2">
    <location>
        <begin position="1"/>
        <end position="14"/>
    </location>
</feature>
<dbReference type="Proteomes" id="UP000821837">
    <property type="component" value="Unassembled WGS sequence"/>
</dbReference>
<feature type="compositionally biased region" description="Polar residues" evidence="2">
    <location>
        <begin position="38"/>
        <end position="47"/>
    </location>
</feature>
<dbReference type="PANTHER" id="PTHR21705">
    <property type="entry name" value="RAI16 PROTEIN-RELATED"/>
    <property type="match status" value="1"/>
</dbReference>
<dbReference type="Pfam" id="PF10257">
    <property type="entry name" value="RAI16-like"/>
    <property type="match status" value="1"/>
</dbReference>
<protein>
    <recommendedName>
        <fullName evidence="3">FHF complex subunit HOOK-interacting protein C-terminal domain-containing protein</fullName>
    </recommendedName>
</protein>
<name>A0A9D4T488_RHISA</name>
<organism evidence="4 5">
    <name type="scientific">Rhipicephalus sanguineus</name>
    <name type="common">Brown dog tick</name>
    <name type="synonym">Ixodes sanguineus</name>
    <dbReference type="NCBI Taxonomy" id="34632"/>
    <lineage>
        <taxon>Eukaryota</taxon>
        <taxon>Metazoa</taxon>
        <taxon>Ecdysozoa</taxon>
        <taxon>Arthropoda</taxon>
        <taxon>Chelicerata</taxon>
        <taxon>Arachnida</taxon>
        <taxon>Acari</taxon>
        <taxon>Parasitiformes</taxon>
        <taxon>Ixodida</taxon>
        <taxon>Ixodoidea</taxon>
        <taxon>Ixodidae</taxon>
        <taxon>Rhipicephalinae</taxon>
        <taxon>Rhipicephalus</taxon>
        <taxon>Rhipicephalus</taxon>
    </lineage>
</organism>